<dbReference type="CDD" id="cd07897">
    <property type="entry name" value="Adenylation_DNA_ligase_Bac1"/>
    <property type="match status" value="1"/>
</dbReference>
<dbReference type="GO" id="GO:0051301">
    <property type="term" value="P:cell division"/>
    <property type="evidence" value="ECO:0007669"/>
    <property type="project" value="UniProtKB-KW"/>
</dbReference>
<dbReference type="RefSeq" id="WP_053231129.1">
    <property type="nucleotide sequence ID" value="NZ_CP011125.1"/>
</dbReference>
<gene>
    <name evidence="15" type="ORF">DB32_000848</name>
</gene>
<evidence type="ECO:0000256" key="3">
    <source>
        <dbReference type="ARBA" id="ARBA00022618"/>
    </source>
</evidence>
<proteinExistence type="predicted"/>
<dbReference type="Gene3D" id="2.40.50.140">
    <property type="entry name" value="Nucleic acid-binding proteins"/>
    <property type="match status" value="1"/>
</dbReference>
<evidence type="ECO:0000256" key="6">
    <source>
        <dbReference type="ARBA" id="ARBA00022741"/>
    </source>
</evidence>
<evidence type="ECO:0000256" key="5">
    <source>
        <dbReference type="ARBA" id="ARBA00022723"/>
    </source>
</evidence>
<keyword evidence="8" id="KW-0067">ATP-binding</keyword>
<sequence length="570" mass="64616">MHAFARLYERLDGTTSTQAKVDAMRDYFRDAPPEDAAWALFFLTGRRFKRLVPVRAMAGWAMEVTGVPGWLFEECYGAVGDLAEIIALLVAGMPYDVPPEPRAVITPKDARAARSLFDDEPAPEVPAAIRPTALASWAHAILALRDLPEPVQRARVLALWRDLDRTELMLVTKMITGEMRVGASALLVQRAVSVASGVPAPVIAHRMMGTWEPDAAIFARLIAPASIEEDPSRPYPFALASPLEQSPETLGPRDEWRAEWKWDGIRCQLVRRAGELWLWSRGEDLVTERFPEIVHAAQGLPDGLVLDGEAMAWRDDRPLPFAIMQRRIGRKVLGPKVLAEAPVVFLAYDLLEEDREDLRERPFDERRARLEHVIRERGDPRLRLSPLIDAPSWEALAELRARSREEGTEGLMLKHRDAPYRPGRRRGEFWKWKIEPYSVDAVLVYAQPGSGKRSNLFTDYTFAVFDENRELVPFAKAYSGLEDEEITELDRWIRRNTLDRHGPVRVVEPVHVFELAFEGIAPSTRHRSGVAVRFPRIARWRRDKPVAEADTIESLRALLRAPKDPPEGDV</sequence>
<name>A0A0F6SDM4_9BACT</name>
<dbReference type="SUPFAM" id="SSF50249">
    <property type="entry name" value="Nucleic acid-binding proteins"/>
    <property type="match status" value="1"/>
</dbReference>
<keyword evidence="2 15" id="KW-0436">Ligase</keyword>
<feature type="domain" description="ATP-dependent DNA ligase family profile" evidence="14">
    <location>
        <begin position="336"/>
        <end position="466"/>
    </location>
</feature>
<evidence type="ECO:0000256" key="2">
    <source>
        <dbReference type="ARBA" id="ARBA00022598"/>
    </source>
</evidence>
<evidence type="ECO:0000259" key="14">
    <source>
        <dbReference type="PROSITE" id="PS50160"/>
    </source>
</evidence>
<dbReference type="PROSITE" id="PS50160">
    <property type="entry name" value="DNA_LIGASE_A3"/>
    <property type="match status" value="1"/>
</dbReference>
<evidence type="ECO:0000256" key="11">
    <source>
        <dbReference type="ARBA" id="ARBA00023204"/>
    </source>
</evidence>
<accession>A0A0F6SDM4</accession>
<dbReference type="InterPro" id="IPR036599">
    <property type="entry name" value="DNA_ligase_N_sf"/>
</dbReference>
<keyword evidence="16" id="KW-1185">Reference proteome</keyword>
<keyword evidence="5" id="KW-0479">Metal-binding</keyword>
<keyword evidence="10" id="KW-0233">DNA recombination</keyword>
<dbReference type="GO" id="GO:0006281">
    <property type="term" value="P:DNA repair"/>
    <property type="evidence" value="ECO:0007669"/>
    <property type="project" value="UniProtKB-KW"/>
</dbReference>
<evidence type="ECO:0000256" key="13">
    <source>
        <dbReference type="ARBA" id="ARBA00034003"/>
    </source>
</evidence>
<evidence type="ECO:0000313" key="15">
    <source>
        <dbReference type="EMBL" id="AKF03699.1"/>
    </source>
</evidence>
<evidence type="ECO:0000256" key="7">
    <source>
        <dbReference type="ARBA" id="ARBA00022763"/>
    </source>
</evidence>
<dbReference type="GO" id="GO:0046872">
    <property type="term" value="F:metal ion binding"/>
    <property type="evidence" value="ECO:0007669"/>
    <property type="project" value="UniProtKB-KW"/>
</dbReference>
<dbReference type="InterPro" id="IPR012340">
    <property type="entry name" value="NA-bd_OB-fold"/>
</dbReference>
<evidence type="ECO:0000256" key="8">
    <source>
        <dbReference type="ARBA" id="ARBA00022840"/>
    </source>
</evidence>
<dbReference type="Gene3D" id="1.10.3260.10">
    <property type="entry name" value="DNA ligase, ATP-dependent, N-terminal domain"/>
    <property type="match status" value="1"/>
</dbReference>
<dbReference type="SUPFAM" id="SSF56091">
    <property type="entry name" value="DNA ligase/mRNA capping enzyme, catalytic domain"/>
    <property type="match status" value="1"/>
</dbReference>
<dbReference type="PANTHER" id="PTHR45674">
    <property type="entry name" value="DNA LIGASE 1/3 FAMILY MEMBER"/>
    <property type="match status" value="1"/>
</dbReference>
<keyword evidence="9" id="KW-0460">Magnesium</keyword>
<dbReference type="InterPro" id="IPR012309">
    <property type="entry name" value="DNA_ligase_ATP-dep_C"/>
</dbReference>
<evidence type="ECO:0000313" key="16">
    <source>
        <dbReference type="Proteomes" id="UP000034883"/>
    </source>
</evidence>
<dbReference type="GO" id="GO:0006310">
    <property type="term" value="P:DNA recombination"/>
    <property type="evidence" value="ECO:0007669"/>
    <property type="project" value="UniProtKB-KW"/>
</dbReference>
<keyword evidence="3" id="KW-0132">Cell division</keyword>
<dbReference type="EMBL" id="CP011125">
    <property type="protein sequence ID" value="AKF03699.1"/>
    <property type="molecule type" value="Genomic_DNA"/>
</dbReference>
<dbReference type="GO" id="GO:0005524">
    <property type="term" value="F:ATP binding"/>
    <property type="evidence" value="ECO:0007669"/>
    <property type="project" value="UniProtKB-KW"/>
</dbReference>
<dbReference type="NCBIfam" id="TIGR04120">
    <property type="entry name" value="DNA_lig_bact"/>
    <property type="match status" value="1"/>
</dbReference>
<comment type="catalytic activity">
    <reaction evidence="13">
        <text>ATP + (deoxyribonucleotide)n-3'-hydroxyl + 5'-phospho-(deoxyribonucleotide)m = (deoxyribonucleotide)n+m + AMP + diphosphate.</text>
        <dbReference type="EC" id="6.5.1.1"/>
    </reaction>
</comment>
<dbReference type="PANTHER" id="PTHR45674:SF13">
    <property type="entry name" value="DNA LIGASE-RELATED"/>
    <property type="match status" value="1"/>
</dbReference>
<dbReference type="CDD" id="cd07972">
    <property type="entry name" value="OBF_DNA_ligase_Arch_LigB"/>
    <property type="match status" value="1"/>
</dbReference>
<dbReference type="Pfam" id="PF04675">
    <property type="entry name" value="DNA_ligase_A_N"/>
    <property type="match status" value="1"/>
</dbReference>
<dbReference type="InterPro" id="IPR012308">
    <property type="entry name" value="DNA_ligase_ATP-dep_N"/>
</dbReference>
<dbReference type="GO" id="GO:0006260">
    <property type="term" value="P:DNA replication"/>
    <property type="evidence" value="ECO:0007669"/>
    <property type="project" value="UniProtKB-KW"/>
</dbReference>
<organism evidence="15 16">
    <name type="scientific">Sandaracinus amylolyticus</name>
    <dbReference type="NCBI Taxonomy" id="927083"/>
    <lineage>
        <taxon>Bacteria</taxon>
        <taxon>Pseudomonadati</taxon>
        <taxon>Myxococcota</taxon>
        <taxon>Polyangia</taxon>
        <taxon>Polyangiales</taxon>
        <taxon>Sandaracinaceae</taxon>
        <taxon>Sandaracinus</taxon>
    </lineage>
</organism>
<evidence type="ECO:0000256" key="9">
    <source>
        <dbReference type="ARBA" id="ARBA00022842"/>
    </source>
</evidence>
<dbReference type="Gene3D" id="3.30.470.30">
    <property type="entry name" value="DNA ligase/mRNA capping enzyme"/>
    <property type="match status" value="1"/>
</dbReference>
<dbReference type="InterPro" id="IPR016059">
    <property type="entry name" value="DNA_ligase_ATP-dep_CS"/>
</dbReference>
<keyword evidence="11" id="KW-0234">DNA repair</keyword>
<evidence type="ECO:0000256" key="1">
    <source>
        <dbReference type="ARBA" id="ARBA00012727"/>
    </source>
</evidence>
<dbReference type="GO" id="GO:0003910">
    <property type="term" value="F:DNA ligase (ATP) activity"/>
    <property type="evidence" value="ECO:0007669"/>
    <property type="project" value="UniProtKB-EC"/>
</dbReference>
<dbReference type="Pfam" id="PF01068">
    <property type="entry name" value="DNA_ligase_A_M"/>
    <property type="match status" value="1"/>
</dbReference>
<dbReference type="STRING" id="927083.DB32_000848"/>
<dbReference type="InterPro" id="IPR026333">
    <property type="entry name" value="ATP_dep_DNA_lig_pp_1105_fam"/>
</dbReference>
<keyword evidence="4" id="KW-0235">DNA replication</keyword>
<dbReference type="EC" id="6.5.1.1" evidence="1"/>
<dbReference type="Proteomes" id="UP000034883">
    <property type="component" value="Chromosome"/>
</dbReference>
<evidence type="ECO:0000256" key="10">
    <source>
        <dbReference type="ARBA" id="ARBA00023172"/>
    </source>
</evidence>
<dbReference type="OrthoDB" id="9767858at2"/>
<dbReference type="InterPro" id="IPR050191">
    <property type="entry name" value="ATP-dep_DNA_ligase"/>
</dbReference>
<dbReference type="NCBIfam" id="NF006701">
    <property type="entry name" value="PRK09247.1"/>
    <property type="match status" value="1"/>
</dbReference>
<protein>
    <recommendedName>
        <fullName evidence="1">DNA ligase (ATP)</fullName>
        <ecNumber evidence="1">6.5.1.1</ecNumber>
    </recommendedName>
</protein>
<evidence type="ECO:0000256" key="4">
    <source>
        <dbReference type="ARBA" id="ARBA00022705"/>
    </source>
</evidence>
<keyword evidence="7" id="KW-0227">DNA damage</keyword>
<keyword evidence="6" id="KW-0547">Nucleotide-binding</keyword>
<dbReference type="GO" id="GO:0003677">
    <property type="term" value="F:DNA binding"/>
    <property type="evidence" value="ECO:0007669"/>
    <property type="project" value="InterPro"/>
</dbReference>
<evidence type="ECO:0000256" key="12">
    <source>
        <dbReference type="ARBA" id="ARBA00023306"/>
    </source>
</evidence>
<keyword evidence="12" id="KW-0131">Cell cycle</keyword>
<dbReference type="Pfam" id="PF04679">
    <property type="entry name" value="DNA_ligase_A_C"/>
    <property type="match status" value="1"/>
</dbReference>
<dbReference type="AlphaFoldDB" id="A0A0F6SDM4"/>
<dbReference type="InterPro" id="IPR012310">
    <property type="entry name" value="DNA_ligase_ATP-dep_cent"/>
</dbReference>
<dbReference type="PROSITE" id="PS00697">
    <property type="entry name" value="DNA_LIGASE_A1"/>
    <property type="match status" value="1"/>
</dbReference>
<dbReference type="KEGG" id="samy:DB32_000848"/>
<reference evidence="15 16" key="1">
    <citation type="submission" date="2015-03" db="EMBL/GenBank/DDBJ databases">
        <title>Genome assembly of Sandaracinus amylolyticus DSM 53668.</title>
        <authorList>
            <person name="Sharma G."/>
            <person name="Subramanian S."/>
        </authorList>
    </citation>
    <scope>NUCLEOTIDE SEQUENCE [LARGE SCALE GENOMIC DNA]</scope>
    <source>
        <strain evidence="15 16">DSM 53668</strain>
    </source>
</reference>